<dbReference type="InterPro" id="IPR006140">
    <property type="entry name" value="D-isomer_DH_NAD-bd"/>
</dbReference>
<keyword evidence="8" id="KW-1185">Reference proteome</keyword>
<dbReference type="InterPro" id="IPR050418">
    <property type="entry name" value="D-iso_2-hydroxyacid_DH_PdxB"/>
</dbReference>
<dbReference type="GO" id="GO:0016616">
    <property type="term" value="F:oxidoreductase activity, acting on the CH-OH group of donors, NAD or NADP as acceptor"/>
    <property type="evidence" value="ECO:0007669"/>
    <property type="project" value="InterPro"/>
</dbReference>
<dbReference type="PANTHER" id="PTHR43761:SF1">
    <property type="entry name" value="D-ISOMER SPECIFIC 2-HYDROXYACID DEHYDROGENASE CATALYTIC DOMAIN-CONTAINING PROTEIN-RELATED"/>
    <property type="match status" value="1"/>
</dbReference>
<dbReference type="GO" id="GO:0051287">
    <property type="term" value="F:NAD binding"/>
    <property type="evidence" value="ECO:0007669"/>
    <property type="project" value="InterPro"/>
</dbReference>
<feature type="domain" description="D-isomer specific 2-hydroxyacid dehydrogenase NAD-binding" evidence="6">
    <location>
        <begin position="107"/>
        <end position="284"/>
    </location>
</feature>
<evidence type="ECO:0000313" key="8">
    <source>
        <dbReference type="Proteomes" id="UP000610760"/>
    </source>
</evidence>
<dbReference type="FunFam" id="3.40.50.720:FF:000203">
    <property type="entry name" value="D-3-phosphoglycerate dehydrogenase (SerA)"/>
    <property type="match status" value="1"/>
</dbReference>
<evidence type="ECO:0000259" key="5">
    <source>
        <dbReference type="Pfam" id="PF00389"/>
    </source>
</evidence>
<accession>A0A926E4K1</accession>
<keyword evidence="3" id="KW-0520">NAD</keyword>
<dbReference type="Gene3D" id="3.40.50.720">
    <property type="entry name" value="NAD(P)-binding Rossmann-like Domain"/>
    <property type="match status" value="2"/>
</dbReference>
<dbReference type="InterPro" id="IPR006139">
    <property type="entry name" value="D-isomer_2_OHA_DH_cat_dom"/>
</dbReference>
<dbReference type="Proteomes" id="UP000610760">
    <property type="component" value="Unassembled WGS sequence"/>
</dbReference>
<dbReference type="PROSITE" id="PS00670">
    <property type="entry name" value="D_2_HYDROXYACID_DH_2"/>
    <property type="match status" value="1"/>
</dbReference>
<dbReference type="CDD" id="cd12162">
    <property type="entry name" value="2-Hacid_dh_4"/>
    <property type="match status" value="1"/>
</dbReference>
<dbReference type="AlphaFoldDB" id="A0A926E4K1"/>
<evidence type="ECO:0000256" key="4">
    <source>
        <dbReference type="RuleBase" id="RU003719"/>
    </source>
</evidence>
<proteinExistence type="inferred from homology"/>
<evidence type="ECO:0000256" key="2">
    <source>
        <dbReference type="ARBA" id="ARBA00023002"/>
    </source>
</evidence>
<dbReference type="Pfam" id="PF00389">
    <property type="entry name" value="2-Hacid_dh"/>
    <property type="match status" value="1"/>
</dbReference>
<organism evidence="7 8">
    <name type="scientific">Fumia xinanensis</name>
    <dbReference type="NCBI Taxonomy" id="2763659"/>
    <lineage>
        <taxon>Bacteria</taxon>
        <taxon>Bacillati</taxon>
        <taxon>Bacillota</taxon>
        <taxon>Clostridia</taxon>
        <taxon>Eubacteriales</taxon>
        <taxon>Oscillospiraceae</taxon>
        <taxon>Fumia</taxon>
    </lineage>
</organism>
<sequence length="316" mass="35259">MKLVVTDETLITHKTIRLKLLDDFPDCKIYDFTSKEQLIPRIHNADAVFINRIAIPRAVMEQCPNLRYIGLFATGYNGVDIQAATERGITVCNVPEYSSYAVAQHTMALLLDIVNRVSVYSPMVKQGGWNDESIISVPLTELCGKTLGIIGCGDIGMTFAKMAQAMGMKVLGHRRTPNPSDETDTFRYADLPTLYRESDVISIHCPLNDETRGMIDRNALSKMKDGAILLNTARGPILNEPDVLEALNCGKLYMAGLDVLAKEPPVPDNLLLRHPRCIVTPHVAWSPLETRQRLIDITIENFYAYLKGQPQNVVNF</sequence>
<dbReference type="InterPro" id="IPR036291">
    <property type="entry name" value="NAD(P)-bd_dom_sf"/>
</dbReference>
<dbReference type="SUPFAM" id="SSF51735">
    <property type="entry name" value="NAD(P)-binding Rossmann-fold domains"/>
    <property type="match status" value="1"/>
</dbReference>
<feature type="domain" description="D-isomer specific 2-hydroxyacid dehydrogenase catalytic" evidence="5">
    <location>
        <begin position="14"/>
        <end position="315"/>
    </location>
</feature>
<comment type="similarity">
    <text evidence="1 4">Belongs to the D-isomer specific 2-hydroxyacid dehydrogenase family.</text>
</comment>
<keyword evidence="2 4" id="KW-0560">Oxidoreductase</keyword>
<protein>
    <submittedName>
        <fullName evidence="7">D-2-hydroxyacid dehydrogenase</fullName>
    </submittedName>
</protein>
<dbReference type="PANTHER" id="PTHR43761">
    <property type="entry name" value="D-ISOMER SPECIFIC 2-HYDROXYACID DEHYDROGENASE FAMILY PROTEIN (AFU_ORTHOLOGUE AFUA_1G13630)"/>
    <property type="match status" value="1"/>
</dbReference>
<dbReference type="PROSITE" id="PS00671">
    <property type="entry name" value="D_2_HYDROXYACID_DH_3"/>
    <property type="match status" value="1"/>
</dbReference>
<comment type="caution">
    <text evidence="7">The sequence shown here is derived from an EMBL/GenBank/DDBJ whole genome shotgun (WGS) entry which is preliminary data.</text>
</comment>
<dbReference type="EMBL" id="JACRSV010000001">
    <property type="protein sequence ID" value="MBC8559400.1"/>
    <property type="molecule type" value="Genomic_DNA"/>
</dbReference>
<evidence type="ECO:0000256" key="1">
    <source>
        <dbReference type="ARBA" id="ARBA00005854"/>
    </source>
</evidence>
<reference evidence="7" key="1">
    <citation type="submission" date="2020-08" db="EMBL/GenBank/DDBJ databases">
        <title>Genome public.</title>
        <authorList>
            <person name="Liu C."/>
            <person name="Sun Q."/>
        </authorList>
    </citation>
    <scope>NUCLEOTIDE SEQUENCE</scope>
    <source>
        <strain evidence="7">NSJ-33</strain>
    </source>
</reference>
<evidence type="ECO:0000256" key="3">
    <source>
        <dbReference type="ARBA" id="ARBA00023027"/>
    </source>
</evidence>
<evidence type="ECO:0000259" key="6">
    <source>
        <dbReference type="Pfam" id="PF02826"/>
    </source>
</evidence>
<dbReference type="Pfam" id="PF02826">
    <property type="entry name" value="2-Hacid_dh_C"/>
    <property type="match status" value="1"/>
</dbReference>
<evidence type="ECO:0000313" key="7">
    <source>
        <dbReference type="EMBL" id="MBC8559400.1"/>
    </source>
</evidence>
<name>A0A926E4K1_9FIRM</name>
<dbReference type="SUPFAM" id="SSF52283">
    <property type="entry name" value="Formate/glycerate dehydrogenase catalytic domain-like"/>
    <property type="match status" value="1"/>
</dbReference>
<dbReference type="InterPro" id="IPR029753">
    <property type="entry name" value="D-isomer_DH_CS"/>
</dbReference>
<dbReference type="RefSeq" id="WP_249294294.1">
    <property type="nucleotide sequence ID" value="NZ_JACRSV010000001.1"/>
</dbReference>
<gene>
    <name evidence="7" type="ORF">H8710_04870</name>
</gene>